<dbReference type="Pfam" id="PF00011">
    <property type="entry name" value="HSP20"/>
    <property type="match status" value="1"/>
</dbReference>
<evidence type="ECO:0000259" key="4">
    <source>
        <dbReference type="PROSITE" id="PS01031"/>
    </source>
</evidence>
<name>A0A6G1L8H5_9PEZI</name>
<keyword evidence="6" id="KW-1185">Reference proteome</keyword>
<dbReference type="InterPro" id="IPR008978">
    <property type="entry name" value="HSP20-like_chaperone"/>
</dbReference>
<reference evidence="5" key="1">
    <citation type="journal article" date="2020" name="Stud. Mycol.">
        <title>101 Dothideomycetes genomes: a test case for predicting lifestyles and emergence of pathogens.</title>
        <authorList>
            <person name="Haridas S."/>
            <person name="Albert R."/>
            <person name="Binder M."/>
            <person name="Bloem J."/>
            <person name="Labutti K."/>
            <person name="Salamov A."/>
            <person name="Andreopoulos B."/>
            <person name="Baker S."/>
            <person name="Barry K."/>
            <person name="Bills G."/>
            <person name="Bluhm B."/>
            <person name="Cannon C."/>
            <person name="Castanera R."/>
            <person name="Culley D."/>
            <person name="Daum C."/>
            <person name="Ezra D."/>
            <person name="Gonzalez J."/>
            <person name="Henrissat B."/>
            <person name="Kuo A."/>
            <person name="Liang C."/>
            <person name="Lipzen A."/>
            <person name="Lutzoni F."/>
            <person name="Magnuson J."/>
            <person name="Mondo S."/>
            <person name="Nolan M."/>
            <person name="Ohm R."/>
            <person name="Pangilinan J."/>
            <person name="Park H.-J."/>
            <person name="Ramirez L."/>
            <person name="Alfaro M."/>
            <person name="Sun H."/>
            <person name="Tritt A."/>
            <person name="Yoshinaga Y."/>
            <person name="Zwiers L.-H."/>
            <person name="Turgeon B."/>
            <person name="Goodwin S."/>
            <person name="Spatafora J."/>
            <person name="Crous P."/>
            <person name="Grigoriev I."/>
        </authorList>
    </citation>
    <scope>NUCLEOTIDE SEQUENCE</scope>
    <source>
        <strain evidence="5">CBS 116005</strain>
    </source>
</reference>
<dbReference type="CDD" id="cd06464">
    <property type="entry name" value="ACD_sHsps-like"/>
    <property type="match status" value="1"/>
</dbReference>
<dbReference type="EMBL" id="ML995837">
    <property type="protein sequence ID" value="KAF2769146.1"/>
    <property type="molecule type" value="Genomic_DNA"/>
</dbReference>
<dbReference type="PANTHER" id="PTHR11527">
    <property type="entry name" value="HEAT-SHOCK PROTEIN 20 FAMILY MEMBER"/>
    <property type="match status" value="1"/>
</dbReference>
<proteinExistence type="inferred from homology"/>
<evidence type="ECO:0000256" key="2">
    <source>
        <dbReference type="PROSITE-ProRule" id="PRU00285"/>
    </source>
</evidence>
<dbReference type="Proteomes" id="UP000799436">
    <property type="component" value="Unassembled WGS sequence"/>
</dbReference>
<keyword evidence="1" id="KW-0346">Stress response</keyword>
<evidence type="ECO:0000256" key="1">
    <source>
        <dbReference type="ARBA" id="ARBA00023016"/>
    </source>
</evidence>
<dbReference type="OrthoDB" id="1431247at2759"/>
<gene>
    <name evidence="5" type="ORF">EJ03DRAFT_312936</name>
</gene>
<organism evidence="5 6">
    <name type="scientific">Teratosphaeria nubilosa</name>
    <dbReference type="NCBI Taxonomy" id="161662"/>
    <lineage>
        <taxon>Eukaryota</taxon>
        <taxon>Fungi</taxon>
        <taxon>Dikarya</taxon>
        <taxon>Ascomycota</taxon>
        <taxon>Pezizomycotina</taxon>
        <taxon>Dothideomycetes</taxon>
        <taxon>Dothideomycetidae</taxon>
        <taxon>Mycosphaerellales</taxon>
        <taxon>Teratosphaeriaceae</taxon>
        <taxon>Teratosphaeria</taxon>
    </lineage>
</organism>
<sequence length="182" mass="20835">MATWYGYDDYMLNPIVDHPHERRHQHSTFLEALTHGKPDPEHHPNYPDVDIRDVINAYLIEVEVPGIKDVKDIHVYWIGQKTLIVRGEINRLPWKGEAKAGLSEQNCNSAHNAAHTVEPPYPLVQERKIGAFRRVFGFPFEPDHDTLSAKLEAGLLMLRVPKKHASKPEEVDTKKVHVESAQ</sequence>
<dbReference type="PROSITE" id="PS01031">
    <property type="entry name" value="SHSP"/>
    <property type="match status" value="1"/>
</dbReference>
<evidence type="ECO:0000256" key="3">
    <source>
        <dbReference type="RuleBase" id="RU003616"/>
    </source>
</evidence>
<evidence type="ECO:0000313" key="5">
    <source>
        <dbReference type="EMBL" id="KAF2769146.1"/>
    </source>
</evidence>
<feature type="domain" description="SHSP" evidence="4">
    <location>
        <begin position="40"/>
        <end position="179"/>
    </location>
</feature>
<comment type="similarity">
    <text evidence="2 3">Belongs to the small heat shock protein (HSP20) family.</text>
</comment>
<dbReference type="InterPro" id="IPR031107">
    <property type="entry name" value="Small_HSP"/>
</dbReference>
<accession>A0A6G1L8H5</accession>
<dbReference type="SUPFAM" id="SSF49764">
    <property type="entry name" value="HSP20-like chaperones"/>
    <property type="match status" value="1"/>
</dbReference>
<dbReference type="InterPro" id="IPR002068">
    <property type="entry name" value="A-crystallin/Hsp20_dom"/>
</dbReference>
<dbReference type="Gene3D" id="2.60.40.790">
    <property type="match status" value="1"/>
</dbReference>
<dbReference type="AlphaFoldDB" id="A0A6G1L8H5"/>
<evidence type="ECO:0000313" key="6">
    <source>
        <dbReference type="Proteomes" id="UP000799436"/>
    </source>
</evidence>
<protein>
    <submittedName>
        <fullName evidence="5">HSP20-like chaperone</fullName>
    </submittedName>
</protein>